<dbReference type="Proteomes" id="UP000762676">
    <property type="component" value="Unassembled WGS sequence"/>
</dbReference>
<organism evidence="1 2">
    <name type="scientific">Elysia marginata</name>
    <dbReference type="NCBI Taxonomy" id="1093978"/>
    <lineage>
        <taxon>Eukaryota</taxon>
        <taxon>Metazoa</taxon>
        <taxon>Spiralia</taxon>
        <taxon>Lophotrochozoa</taxon>
        <taxon>Mollusca</taxon>
        <taxon>Gastropoda</taxon>
        <taxon>Heterobranchia</taxon>
        <taxon>Euthyneura</taxon>
        <taxon>Panpulmonata</taxon>
        <taxon>Sacoglossa</taxon>
        <taxon>Placobranchoidea</taxon>
        <taxon>Plakobranchidae</taxon>
        <taxon>Elysia</taxon>
    </lineage>
</organism>
<comment type="caution">
    <text evidence="1">The sequence shown here is derived from an EMBL/GenBank/DDBJ whole genome shotgun (WGS) entry which is preliminary data.</text>
</comment>
<protein>
    <submittedName>
        <fullName evidence="1">Trichohyalin-like</fullName>
    </submittedName>
</protein>
<dbReference type="AlphaFoldDB" id="A0AAV4I4H5"/>
<gene>
    <name evidence="1" type="ORF">ElyMa_004658900</name>
</gene>
<sequence length="225" mass="25284">MDSAAKLSPEARHTKTQTLRRQRQAYIALNNWDANQALLAEATALYTQEQHTFVEGRSSGVGGATVASIVLADLQQRQEIQANQILLESVKQNQQQLTKAVLAQIETRQDQLFPNIAFVVLGELEVSAEDQDFVVALEAKFKAMRDQMFVFALIEKLGSGWKRFEIEEESLLSWLMLPEVKALTSRVKYVQLSRLAAEKYVANAEASYETCLLAVGLLERITQPR</sequence>
<reference evidence="1 2" key="1">
    <citation type="journal article" date="2021" name="Elife">
        <title>Chloroplast acquisition without the gene transfer in kleptoplastic sea slugs, Plakobranchus ocellatus.</title>
        <authorList>
            <person name="Maeda T."/>
            <person name="Takahashi S."/>
            <person name="Yoshida T."/>
            <person name="Shimamura S."/>
            <person name="Takaki Y."/>
            <person name="Nagai Y."/>
            <person name="Toyoda A."/>
            <person name="Suzuki Y."/>
            <person name="Arimoto A."/>
            <person name="Ishii H."/>
            <person name="Satoh N."/>
            <person name="Nishiyama T."/>
            <person name="Hasebe M."/>
            <person name="Maruyama T."/>
            <person name="Minagawa J."/>
            <person name="Obokata J."/>
            <person name="Shigenobu S."/>
        </authorList>
    </citation>
    <scope>NUCLEOTIDE SEQUENCE [LARGE SCALE GENOMIC DNA]</scope>
</reference>
<proteinExistence type="predicted"/>
<accession>A0AAV4I4H5</accession>
<keyword evidence="2" id="KW-1185">Reference proteome</keyword>
<evidence type="ECO:0000313" key="1">
    <source>
        <dbReference type="EMBL" id="GFS04516.1"/>
    </source>
</evidence>
<dbReference type="EMBL" id="BMAT01009342">
    <property type="protein sequence ID" value="GFS04516.1"/>
    <property type="molecule type" value="Genomic_DNA"/>
</dbReference>
<name>A0AAV4I4H5_9GAST</name>
<evidence type="ECO:0000313" key="2">
    <source>
        <dbReference type="Proteomes" id="UP000762676"/>
    </source>
</evidence>